<dbReference type="AlphaFoldDB" id="A0AAN9QUD8"/>
<sequence>MRATYKLQKLRQHKRYACSKTNCFLKETVVHKCLFHGQRMFTYWETFQIKLYVCLLSNFSMEKKNKETPHHPPARAFVPNFLFLEGKVHLYSFIVLYENFPIKKSPAPTKFFESSFAID</sequence>
<evidence type="ECO:0000313" key="2">
    <source>
        <dbReference type="Proteomes" id="UP001367508"/>
    </source>
</evidence>
<accession>A0AAN9QUD8</accession>
<keyword evidence="2" id="KW-1185">Reference proteome</keyword>
<gene>
    <name evidence="1" type="ORF">VNO77_12380</name>
</gene>
<evidence type="ECO:0000313" key="1">
    <source>
        <dbReference type="EMBL" id="KAK7343563.1"/>
    </source>
</evidence>
<proteinExistence type="predicted"/>
<dbReference type="Proteomes" id="UP001367508">
    <property type="component" value="Unassembled WGS sequence"/>
</dbReference>
<organism evidence="1 2">
    <name type="scientific">Canavalia gladiata</name>
    <name type="common">Sword bean</name>
    <name type="synonym">Dolichos gladiatus</name>
    <dbReference type="NCBI Taxonomy" id="3824"/>
    <lineage>
        <taxon>Eukaryota</taxon>
        <taxon>Viridiplantae</taxon>
        <taxon>Streptophyta</taxon>
        <taxon>Embryophyta</taxon>
        <taxon>Tracheophyta</taxon>
        <taxon>Spermatophyta</taxon>
        <taxon>Magnoliopsida</taxon>
        <taxon>eudicotyledons</taxon>
        <taxon>Gunneridae</taxon>
        <taxon>Pentapetalae</taxon>
        <taxon>rosids</taxon>
        <taxon>fabids</taxon>
        <taxon>Fabales</taxon>
        <taxon>Fabaceae</taxon>
        <taxon>Papilionoideae</taxon>
        <taxon>50 kb inversion clade</taxon>
        <taxon>NPAAA clade</taxon>
        <taxon>indigoferoid/millettioid clade</taxon>
        <taxon>Phaseoleae</taxon>
        <taxon>Canavalia</taxon>
    </lineage>
</organism>
<name>A0AAN9QUD8_CANGL</name>
<protein>
    <submittedName>
        <fullName evidence="1">Uncharacterized protein</fullName>
    </submittedName>
</protein>
<reference evidence="1 2" key="1">
    <citation type="submission" date="2024-01" db="EMBL/GenBank/DDBJ databases">
        <title>The genomes of 5 underutilized Papilionoideae crops provide insights into root nodulation and disease resistanc.</title>
        <authorList>
            <person name="Jiang F."/>
        </authorList>
    </citation>
    <scope>NUCLEOTIDE SEQUENCE [LARGE SCALE GENOMIC DNA]</scope>
    <source>
        <strain evidence="1">LVBAO_FW01</strain>
        <tissue evidence="1">Leaves</tissue>
    </source>
</reference>
<comment type="caution">
    <text evidence="1">The sequence shown here is derived from an EMBL/GenBank/DDBJ whole genome shotgun (WGS) entry which is preliminary data.</text>
</comment>
<dbReference type="EMBL" id="JAYMYQ010000003">
    <property type="protein sequence ID" value="KAK7343563.1"/>
    <property type="molecule type" value="Genomic_DNA"/>
</dbReference>